<dbReference type="InterPro" id="IPR007459">
    <property type="entry name" value="DNA_pol3_chi"/>
</dbReference>
<protein>
    <submittedName>
        <fullName evidence="1">DNA polymerase III chi subunit</fullName>
    </submittedName>
</protein>
<dbReference type="InterPro" id="IPR036768">
    <property type="entry name" value="PolIII_chi_sf"/>
</dbReference>
<dbReference type="Gene3D" id="3.40.50.10110">
    <property type="entry name" value="DNA polymerase III subunit chi"/>
    <property type="match status" value="1"/>
</dbReference>
<sequence>MTEFIFYRIHDDWRIQFYKLLHKIYNKDYVISVQCGSESVRDSLNEYLWNYKADSFLPHGIDTGEESELSTFQPILLTVNGDNANSSTIRFFVDKALMCNDDIGNYEKIVFIVDYNDKENREWALKNLLSLKNNGYEPTIHHNASGTWKKL</sequence>
<dbReference type="eggNOG" id="COG2927">
    <property type="taxonomic scope" value="Bacteria"/>
</dbReference>
<dbReference type="GO" id="GO:0032298">
    <property type="term" value="P:positive regulation of DNA-templated DNA replication initiation"/>
    <property type="evidence" value="ECO:0007669"/>
    <property type="project" value="TreeGrafter"/>
</dbReference>
<dbReference type="PANTHER" id="PTHR38767">
    <property type="entry name" value="DNA POLYMERASE III SUBUNIT CHI"/>
    <property type="match status" value="1"/>
</dbReference>
<dbReference type="GO" id="GO:0003887">
    <property type="term" value="F:DNA-directed DNA polymerase activity"/>
    <property type="evidence" value="ECO:0007669"/>
    <property type="project" value="InterPro"/>
</dbReference>
<name>U6B3M7_9HYPH</name>
<dbReference type="Proteomes" id="UP000017862">
    <property type="component" value="Chromosome"/>
</dbReference>
<dbReference type="EMBL" id="CP006604">
    <property type="protein sequence ID" value="AHA27674.1"/>
    <property type="molecule type" value="Genomic_DNA"/>
</dbReference>
<dbReference type="RefSeq" id="WP_007556931.1">
    <property type="nucleotide sequence ID" value="NC_022793.1"/>
</dbReference>
<dbReference type="GO" id="GO:0003677">
    <property type="term" value="F:DNA binding"/>
    <property type="evidence" value="ECO:0007669"/>
    <property type="project" value="InterPro"/>
</dbReference>
<dbReference type="STRING" id="1261131.lam_303"/>
<keyword evidence="2" id="KW-1185">Reference proteome</keyword>
<accession>U6B3M7</accession>
<dbReference type="PATRIC" id="fig|1261131.3.peg.291"/>
<gene>
    <name evidence="1" type="primary">holC</name>
    <name evidence="1" type="ORF">lam_303</name>
</gene>
<dbReference type="Pfam" id="PF04364">
    <property type="entry name" value="DNA_pol3_chi"/>
    <property type="match status" value="1"/>
</dbReference>
<organism evidence="1 2">
    <name type="scientific">Candidatus Liberibacter americanus str. Sao Paulo</name>
    <dbReference type="NCBI Taxonomy" id="1261131"/>
    <lineage>
        <taxon>Bacteria</taxon>
        <taxon>Pseudomonadati</taxon>
        <taxon>Pseudomonadota</taxon>
        <taxon>Alphaproteobacteria</taxon>
        <taxon>Hyphomicrobiales</taxon>
        <taxon>Rhizobiaceae</taxon>
        <taxon>Liberibacter</taxon>
    </lineage>
</organism>
<dbReference type="KEGG" id="lar:lam_303"/>
<evidence type="ECO:0000313" key="2">
    <source>
        <dbReference type="Proteomes" id="UP000017862"/>
    </source>
</evidence>
<dbReference type="GO" id="GO:0006260">
    <property type="term" value="P:DNA replication"/>
    <property type="evidence" value="ECO:0007669"/>
    <property type="project" value="InterPro"/>
</dbReference>
<proteinExistence type="predicted"/>
<evidence type="ECO:0000313" key="1">
    <source>
        <dbReference type="EMBL" id="AHA27674.1"/>
    </source>
</evidence>
<reference evidence="1 2" key="1">
    <citation type="journal article" date="2014" name="Mol. Plant Microbe Interact.">
        <title>The complete genome sequence of Candidatus Liberibacter americanus, associated with citrus Huanglongbing.</title>
        <authorList>
            <person name="Wulff N.A."/>
            <person name="Zhang S."/>
            <person name="Setubal J.C."/>
            <person name="Almeida N.F."/>
            <person name="Martins E.C."/>
            <person name="Harakava R."/>
            <person name="Kumar D."/>
            <person name="Rangel L.T."/>
            <person name="Foissac X."/>
            <person name="Bove J."/>
            <person name="Gabriel D.W."/>
        </authorList>
    </citation>
    <scope>NUCLEOTIDE SEQUENCE [LARGE SCALE GENOMIC DNA]</scope>
    <source>
        <strain evidence="1 2">Sao Paulo</strain>
    </source>
</reference>
<dbReference type="SUPFAM" id="SSF102400">
    <property type="entry name" value="DNA polymerase III chi subunit"/>
    <property type="match status" value="1"/>
</dbReference>
<dbReference type="HOGENOM" id="CLU_131584_4_0_5"/>
<dbReference type="PANTHER" id="PTHR38767:SF1">
    <property type="entry name" value="DNA POLYMERASE III SUBUNIT CHI"/>
    <property type="match status" value="1"/>
</dbReference>
<dbReference type="AlphaFoldDB" id="U6B3M7"/>